<keyword evidence="5" id="KW-0548">Nucleotidyltransferase</keyword>
<comment type="caution">
    <text evidence="5">The sequence shown here is derived from an EMBL/GenBank/DDBJ whole genome shotgun (WGS) entry which is preliminary data.</text>
</comment>
<reference evidence="5" key="1">
    <citation type="submission" date="2021-12" db="EMBL/GenBank/DDBJ databases">
        <authorList>
            <person name="Rodrigo-Torres L."/>
            <person name="Arahal R. D."/>
            <person name="Lucena T."/>
        </authorList>
    </citation>
    <scope>NUCLEOTIDE SEQUENCE</scope>
    <source>
        <strain evidence="5">CECT 8226</strain>
    </source>
</reference>
<dbReference type="PANTHER" id="PTHR30231:SF4">
    <property type="entry name" value="PROTEIN NEN2"/>
    <property type="match status" value="1"/>
</dbReference>
<dbReference type="InterPro" id="IPR012337">
    <property type="entry name" value="RNaseH-like_sf"/>
</dbReference>
<keyword evidence="5" id="KW-0808">Transferase</keyword>
<dbReference type="SMART" id="SM00479">
    <property type="entry name" value="EXOIII"/>
    <property type="match status" value="1"/>
</dbReference>
<dbReference type="EMBL" id="CAKLCM010000003">
    <property type="protein sequence ID" value="CAH0528816.1"/>
    <property type="molecule type" value="Genomic_DNA"/>
</dbReference>
<evidence type="ECO:0000259" key="4">
    <source>
        <dbReference type="SMART" id="SM00479"/>
    </source>
</evidence>
<accession>A0ABM8ZMB7</accession>
<dbReference type="Proteomes" id="UP000838160">
    <property type="component" value="Unassembled WGS sequence"/>
</dbReference>
<keyword evidence="6" id="KW-1185">Reference proteome</keyword>
<evidence type="ECO:0000256" key="2">
    <source>
        <dbReference type="ARBA" id="ARBA00022801"/>
    </source>
</evidence>
<dbReference type="SUPFAM" id="SSF53098">
    <property type="entry name" value="Ribonuclease H-like"/>
    <property type="match status" value="1"/>
</dbReference>
<keyword evidence="2" id="KW-0378">Hydrolase</keyword>
<dbReference type="Gene3D" id="3.30.420.10">
    <property type="entry name" value="Ribonuclease H-like superfamily/Ribonuclease H"/>
    <property type="match status" value="1"/>
</dbReference>
<dbReference type="PANTHER" id="PTHR30231">
    <property type="entry name" value="DNA POLYMERASE III SUBUNIT EPSILON"/>
    <property type="match status" value="1"/>
</dbReference>
<evidence type="ECO:0000313" key="6">
    <source>
        <dbReference type="Proteomes" id="UP000838160"/>
    </source>
</evidence>
<dbReference type="CDD" id="cd06127">
    <property type="entry name" value="DEDDh"/>
    <property type="match status" value="1"/>
</dbReference>
<evidence type="ECO:0000313" key="5">
    <source>
        <dbReference type="EMBL" id="CAH0528816.1"/>
    </source>
</evidence>
<evidence type="ECO:0000256" key="1">
    <source>
        <dbReference type="ARBA" id="ARBA00022722"/>
    </source>
</evidence>
<feature type="domain" description="Exonuclease" evidence="4">
    <location>
        <begin position="56"/>
        <end position="231"/>
    </location>
</feature>
<dbReference type="InterPro" id="IPR013520">
    <property type="entry name" value="Ribonucl_H"/>
</dbReference>
<protein>
    <submittedName>
        <fullName evidence="5">DNA polymerase III PolC-type</fullName>
        <ecNumber evidence="5">2.7.7.7</ecNumber>
    </submittedName>
</protein>
<dbReference type="GO" id="GO:0003887">
    <property type="term" value="F:DNA-directed DNA polymerase activity"/>
    <property type="evidence" value="ECO:0007669"/>
    <property type="project" value="UniProtKB-EC"/>
</dbReference>
<proteinExistence type="predicted"/>
<name>A0ABM8ZMB7_9VIBR</name>
<organism evidence="5 6">
    <name type="scientific">Vibrio hippocampi</name>
    <dbReference type="NCBI Taxonomy" id="654686"/>
    <lineage>
        <taxon>Bacteria</taxon>
        <taxon>Pseudomonadati</taxon>
        <taxon>Pseudomonadota</taxon>
        <taxon>Gammaproteobacteria</taxon>
        <taxon>Vibrionales</taxon>
        <taxon>Vibrionaceae</taxon>
        <taxon>Vibrio</taxon>
    </lineage>
</organism>
<keyword evidence="1" id="KW-0540">Nuclease</keyword>
<evidence type="ECO:0000256" key="3">
    <source>
        <dbReference type="ARBA" id="ARBA00022839"/>
    </source>
</evidence>
<dbReference type="Pfam" id="PF00929">
    <property type="entry name" value="RNase_T"/>
    <property type="match status" value="1"/>
</dbReference>
<keyword evidence="3" id="KW-0269">Exonuclease</keyword>
<dbReference type="InterPro" id="IPR036397">
    <property type="entry name" value="RNaseH_sf"/>
</dbReference>
<gene>
    <name evidence="5" type="primary">polC_3</name>
    <name evidence="5" type="ORF">VHP8226_02843</name>
</gene>
<sequence length="244" mass="27845">MGSNMLTRKLKRWFSHQDKMQAVYSELAHHQWSSGALTQYFTQPLPNTQSPLTELEFVAIDFETTGLEPESNRILSIGSISLNYEEIDLTSMNEVYLRNEDFVRPESAVVNEIMPKQVIQQGVDSSSAIDQLLDRVAGKVIIAHSASIEYGFLLAYLSRQYNLDALPCYLIDTLALEKRFSYLGQNHGHNSFQLDDLREHYNLPEYNAHSAASDALGCAELFLAQVKRLKLCHRPLKEVLYRPF</sequence>
<dbReference type="EC" id="2.7.7.7" evidence="5"/>